<organism evidence="3 4">
    <name type="scientific">Bordetella holmesii CDC-H585-BH</name>
    <dbReference type="NCBI Taxonomy" id="1331206"/>
    <lineage>
        <taxon>Bacteria</taxon>
        <taxon>Pseudomonadati</taxon>
        <taxon>Pseudomonadota</taxon>
        <taxon>Betaproteobacteria</taxon>
        <taxon>Burkholderiales</taxon>
        <taxon>Alcaligenaceae</taxon>
        <taxon>Bordetella</taxon>
    </lineage>
</organism>
<dbReference type="GeneID" id="93119874"/>
<dbReference type="SUPFAM" id="SSF101874">
    <property type="entry name" value="YceI-like"/>
    <property type="match status" value="1"/>
</dbReference>
<dbReference type="EMBL" id="JFZZ01000035">
    <property type="protein sequence ID" value="KAK96796.1"/>
    <property type="molecule type" value="Genomic_DNA"/>
</dbReference>
<proteinExistence type="predicted"/>
<dbReference type="InterPro" id="IPR007372">
    <property type="entry name" value="Lipid/polyisoprenoid-bd_YceI"/>
</dbReference>
<accession>A0A158M8B2</accession>
<dbReference type="Pfam" id="PF04264">
    <property type="entry name" value="YceI"/>
    <property type="match status" value="1"/>
</dbReference>
<dbReference type="PATRIC" id="fig|1331206.3.peg.812"/>
<gene>
    <name evidence="3" type="ORF">L497_1289</name>
</gene>
<comment type="caution">
    <text evidence="3">The sequence shown here is derived from an EMBL/GenBank/DDBJ whole genome shotgun (WGS) entry which is preliminary data.</text>
</comment>
<dbReference type="SMART" id="SM00867">
    <property type="entry name" value="YceI"/>
    <property type="match status" value="1"/>
</dbReference>
<dbReference type="Proteomes" id="UP000026682">
    <property type="component" value="Unassembled WGS sequence"/>
</dbReference>
<dbReference type="PANTHER" id="PTHR34406:SF2">
    <property type="entry name" value="PERIPLASMIC PROTEIN"/>
    <property type="match status" value="1"/>
</dbReference>
<sequence>MRSLVALAVALAAPAHAAQAAAITYDIEPSHTYPSFEADHMGGLSTWRGKFNRSRGVVVLDREAKTGSIDIEVDIASVDFGHDEMNRHAIAPDIFDAARYPTATFKGRFTAFDGDKPEKVRGELTLRGVTRAVTLTIEDFNCMIHPMEHREVCGADVSASLNRRDFGLDFGLNMGFKPRVKLNIQVEALRRPG</sequence>
<dbReference type="Gene3D" id="2.40.128.110">
    <property type="entry name" value="Lipid/polyisoprenoid-binding, YceI-like"/>
    <property type="match status" value="1"/>
</dbReference>
<dbReference type="PANTHER" id="PTHR34406">
    <property type="entry name" value="PROTEIN YCEI"/>
    <property type="match status" value="1"/>
</dbReference>
<dbReference type="RefSeq" id="WP_005013997.1">
    <property type="nucleotide sequence ID" value="NZ_JFZZ01000035.1"/>
</dbReference>
<feature type="domain" description="Lipid/polyisoprenoid-binding YceI-like" evidence="2">
    <location>
        <begin position="24"/>
        <end position="189"/>
    </location>
</feature>
<dbReference type="InterPro" id="IPR036761">
    <property type="entry name" value="TTHA0802/YceI-like_sf"/>
</dbReference>
<feature type="signal peptide" evidence="1">
    <location>
        <begin position="1"/>
        <end position="17"/>
    </location>
</feature>
<feature type="chain" id="PRO_5007628638" evidence="1">
    <location>
        <begin position="18"/>
        <end position="193"/>
    </location>
</feature>
<dbReference type="AlphaFoldDB" id="A0A158M8B2"/>
<evidence type="ECO:0000256" key="1">
    <source>
        <dbReference type="SAM" id="SignalP"/>
    </source>
</evidence>
<keyword evidence="1" id="KW-0732">Signal</keyword>
<dbReference type="STRING" id="35814.BBB42_09835"/>
<name>A0A158M8B2_9BORD</name>
<evidence type="ECO:0000259" key="2">
    <source>
        <dbReference type="SMART" id="SM00867"/>
    </source>
</evidence>
<evidence type="ECO:0000313" key="3">
    <source>
        <dbReference type="EMBL" id="KAK96796.1"/>
    </source>
</evidence>
<protein>
    <submittedName>
        <fullName evidence="3">YceI-like domain protein</fullName>
    </submittedName>
</protein>
<reference evidence="3 4" key="1">
    <citation type="submission" date="2014-03" db="EMBL/GenBank/DDBJ databases">
        <title>Genome sequence of Bordetella holmseii.</title>
        <authorList>
            <person name="Harvill E."/>
            <person name="Goodfield L.L."/>
            <person name="Ivanov Y."/>
            <person name="Meyer J.A."/>
            <person name="Newth C."/>
            <person name="Cassiday P."/>
            <person name="Tondella M.L."/>
            <person name="Liao P."/>
            <person name="Zimmerman J."/>
            <person name="Meert K."/>
            <person name="Wessel D."/>
            <person name="Berger J."/>
            <person name="Dean J.M."/>
            <person name="Holubkov R."/>
            <person name="Burr J."/>
            <person name="Liu T."/>
            <person name="Brinkac L.M."/>
            <person name="Sanka R."/>
            <person name="Kim M."/>
            <person name="Losada L."/>
        </authorList>
    </citation>
    <scope>NUCLEOTIDE SEQUENCE [LARGE SCALE GENOMIC DNA]</scope>
    <source>
        <strain evidence="3 4">CDC-H585-BH</strain>
    </source>
</reference>
<evidence type="ECO:0000313" key="4">
    <source>
        <dbReference type="Proteomes" id="UP000026682"/>
    </source>
</evidence>